<dbReference type="Gene3D" id="3.20.20.80">
    <property type="entry name" value="Glycosidases"/>
    <property type="match status" value="1"/>
</dbReference>
<keyword evidence="3" id="KW-0812">Transmembrane</keyword>
<feature type="transmembrane region" description="Helical" evidence="3">
    <location>
        <begin position="324"/>
        <end position="345"/>
    </location>
</feature>
<feature type="transmembrane region" description="Helical" evidence="3">
    <location>
        <begin position="268"/>
        <end position="295"/>
    </location>
</feature>
<accession>A0ABT7N0Z3</accession>
<gene>
    <name evidence="5" type="ORF">QSV35_13575</name>
</gene>
<evidence type="ECO:0000256" key="2">
    <source>
        <dbReference type="ARBA" id="ARBA00023295"/>
    </source>
</evidence>
<organism evidence="5 6">
    <name type="scientific">Microbacterium candidum</name>
    <dbReference type="NCBI Taxonomy" id="3041922"/>
    <lineage>
        <taxon>Bacteria</taxon>
        <taxon>Bacillati</taxon>
        <taxon>Actinomycetota</taxon>
        <taxon>Actinomycetes</taxon>
        <taxon>Micrococcales</taxon>
        <taxon>Microbacteriaceae</taxon>
        <taxon>Microbacterium</taxon>
    </lineage>
</organism>
<keyword evidence="3" id="KW-1133">Transmembrane helix</keyword>
<dbReference type="SUPFAM" id="SSF51445">
    <property type="entry name" value="(Trans)glycosidases"/>
    <property type="match status" value="1"/>
</dbReference>
<feature type="transmembrane region" description="Helical" evidence="3">
    <location>
        <begin position="202"/>
        <end position="220"/>
    </location>
</feature>
<dbReference type="EMBL" id="JASXSZ010000004">
    <property type="protein sequence ID" value="MDL9980368.1"/>
    <property type="molecule type" value="Genomic_DNA"/>
</dbReference>
<evidence type="ECO:0000313" key="5">
    <source>
        <dbReference type="EMBL" id="MDL9980368.1"/>
    </source>
</evidence>
<keyword evidence="3" id="KW-0472">Membrane</keyword>
<feature type="transmembrane region" description="Helical" evidence="3">
    <location>
        <begin position="48"/>
        <end position="66"/>
    </location>
</feature>
<dbReference type="PANTHER" id="PTHR31308">
    <property type="match status" value="1"/>
</dbReference>
<evidence type="ECO:0000256" key="1">
    <source>
        <dbReference type="ARBA" id="ARBA00022801"/>
    </source>
</evidence>
<feature type="transmembrane region" description="Helical" evidence="3">
    <location>
        <begin position="73"/>
        <end position="95"/>
    </location>
</feature>
<dbReference type="InterPro" id="IPR001547">
    <property type="entry name" value="Glyco_hydro_5"/>
</dbReference>
<dbReference type="Gene3D" id="2.60.40.1180">
    <property type="entry name" value="Golgi alpha-mannosidase II"/>
    <property type="match status" value="1"/>
</dbReference>
<reference evidence="5 6" key="1">
    <citation type="submission" date="2023-06" db="EMBL/GenBank/DDBJ databases">
        <title>Microbacterium sp. nov., isolated from a waste landfill.</title>
        <authorList>
            <person name="Wen W."/>
        </authorList>
    </citation>
    <scope>NUCLEOTIDE SEQUENCE [LARGE SCALE GENOMIC DNA]</scope>
    <source>
        <strain evidence="5 6">ASV49</strain>
    </source>
</reference>
<comment type="caution">
    <text evidence="5">The sequence shown here is derived from an EMBL/GenBank/DDBJ whole genome shotgun (WGS) entry which is preliminary data.</text>
</comment>
<dbReference type="InterPro" id="IPR052066">
    <property type="entry name" value="Glycosphingolipid_Hydrolases"/>
</dbReference>
<feature type="transmembrane region" description="Helical" evidence="3">
    <location>
        <begin position="101"/>
        <end position="123"/>
    </location>
</feature>
<dbReference type="RefSeq" id="WP_286289322.1">
    <property type="nucleotide sequence ID" value="NZ_JASXSZ010000004.1"/>
</dbReference>
<evidence type="ECO:0000256" key="3">
    <source>
        <dbReference type="SAM" id="Phobius"/>
    </source>
</evidence>
<keyword evidence="2" id="KW-0326">Glycosidase</keyword>
<name>A0ABT7N0Z3_9MICO</name>
<keyword evidence="1" id="KW-0378">Hydrolase</keyword>
<keyword evidence="6" id="KW-1185">Reference proteome</keyword>
<evidence type="ECO:0000259" key="4">
    <source>
        <dbReference type="Pfam" id="PF00150"/>
    </source>
</evidence>
<feature type="transmembrane region" description="Helical" evidence="3">
    <location>
        <begin position="166"/>
        <end position="190"/>
    </location>
</feature>
<feature type="domain" description="Glycoside hydrolase family 5" evidence="4">
    <location>
        <begin position="373"/>
        <end position="702"/>
    </location>
</feature>
<protein>
    <submittedName>
        <fullName evidence="5">Cellulase family glycosylhydrolase</fullName>
    </submittedName>
</protein>
<sequence>MMLARRPLVAVGTTAALVVLQALIDPTGLLVLAGWPGGAPQAQLWWPLARYVVFLPVLFVVVWWCAVRAGARFWTMTAGVTLAILLAQAATAFAMTGDPLFAGWAASYVAAKAVPSALIVAGVTRIAAGPRTLELRTPENLCADCGRLHKLPRKARRLPLRETGIVWPYAVLLGAIAPLAAGTWWTTVVYTEWVPAPRIDHGAFAVISGMVLLAGFAYLSMRWMRRRVDGALAIWLGALVAGGMLGIVQGAVAIVVDNGFDGDIWGLMATYTFVAEGLSFGAAVGWIPAVAMWTADRIRARRAAKTPEDVETPDQAPRSAARTAVLTAVAAFAVIAVATGGVTAVRAATRPTTTALDVPAGFLRADGDMITDGSGNQVLLRGVNVNQLVDFYQPRASVPATRPLTEADFTAMASYGFNVVRLGISWSSLEPARGEYSQAYLDRIAQAVAWAKAHGIRVVIDMHQDGWSNIAATDADVCRPGTDPMWGYDGAPVWATVSDGAPRCEFQGRDISPAGDRAFEHFYFDTDGIQTALVKAWGVVADQFKGDPAVAGYDLLNEPGFGETAPVTTSQQLGRFYDRAISEIRSVGSPQMIFLEPSILWSGLGFDTGPRPGFTSDSNLVFSPHLYAESITMDRGLGLPPFVSIERQFELATRTADQYGVPLWSGEYGYWGDSADVQQRLVRFADQEDARVLGSAYWVWKQACGDPQNGIGPTGNGLIPQSCTTGDDVAPNMDLLSVLSRAYPQTAPGRVHTLHAESSNPYSTTAPWTKMTMSGSTSTRSCDLAVWIPGITKPTVTSTGVTDTALTQVSGGWRYTGCAEGKYSVTTG</sequence>
<dbReference type="InterPro" id="IPR013780">
    <property type="entry name" value="Glyco_hydro_b"/>
</dbReference>
<feature type="transmembrane region" description="Helical" evidence="3">
    <location>
        <begin position="232"/>
        <end position="256"/>
    </location>
</feature>
<dbReference type="Proteomes" id="UP001235064">
    <property type="component" value="Unassembled WGS sequence"/>
</dbReference>
<dbReference type="PANTHER" id="PTHR31308:SF3">
    <property type="entry name" value="ENDOGLYCOCERAMIDASE"/>
    <property type="match status" value="1"/>
</dbReference>
<dbReference type="InterPro" id="IPR017853">
    <property type="entry name" value="GH"/>
</dbReference>
<proteinExistence type="predicted"/>
<dbReference type="Pfam" id="PF00150">
    <property type="entry name" value="Cellulase"/>
    <property type="match status" value="1"/>
</dbReference>
<evidence type="ECO:0000313" key="6">
    <source>
        <dbReference type="Proteomes" id="UP001235064"/>
    </source>
</evidence>